<name>A0ABU1U9R1_9MICC</name>
<evidence type="ECO:0000313" key="1">
    <source>
        <dbReference type="EMBL" id="MDR7081921.1"/>
    </source>
</evidence>
<reference evidence="1 2" key="1">
    <citation type="submission" date="2023-07" db="EMBL/GenBank/DDBJ databases">
        <title>Sorghum-associated microbial communities from plants grown in Nebraska, USA.</title>
        <authorList>
            <person name="Schachtman D."/>
        </authorList>
    </citation>
    <scope>NUCLEOTIDE SEQUENCE [LARGE SCALE GENOMIC DNA]</scope>
    <source>
        <strain evidence="1 2">BE167</strain>
    </source>
</reference>
<accession>A0ABU1U9R1</accession>
<organism evidence="1 2">
    <name type="scientific">Arthrobacter ginsengisoli</name>
    <dbReference type="NCBI Taxonomy" id="1356565"/>
    <lineage>
        <taxon>Bacteria</taxon>
        <taxon>Bacillati</taxon>
        <taxon>Actinomycetota</taxon>
        <taxon>Actinomycetes</taxon>
        <taxon>Micrococcales</taxon>
        <taxon>Micrococcaceae</taxon>
        <taxon>Arthrobacter</taxon>
    </lineage>
</organism>
<dbReference type="Proteomes" id="UP001252243">
    <property type="component" value="Unassembled WGS sequence"/>
</dbReference>
<evidence type="ECO:0000313" key="2">
    <source>
        <dbReference type="Proteomes" id="UP001252243"/>
    </source>
</evidence>
<protein>
    <recommendedName>
        <fullName evidence="3">DUF1918 domain-containing protein</fullName>
    </recommendedName>
</protein>
<proteinExistence type="predicted"/>
<keyword evidence="2" id="KW-1185">Reference proteome</keyword>
<gene>
    <name evidence="1" type="ORF">J2X01_001206</name>
</gene>
<evidence type="ECO:0008006" key="3">
    <source>
        <dbReference type="Google" id="ProtNLM"/>
    </source>
</evidence>
<comment type="caution">
    <text evidence="1">The sequence shown here is derived from an EMBL/GenBank/DDBJ whole genome shotgun (WGS) entry which is preliminary data.</text>
</comment>
<sequence>MTSGMNRVEVSGWDDVQVGDKVQLVGSGRPEHVGLVDARTADGDIIWVHDPLDGRRLFHIQDGYELQLAAS</sequence>
<dbReference type="EMBL" id="JAVDVQ010000004">
    <property type="protein sequence ID" value="MDR7081921.1"/>
    <property type="molecule type" value="Genomic_DNA"/>
</dbReference>